<reference evidence="3" key="1">
    <citation type="submission" date="2020-04" db="EMBL/GenBank/DDBJ databases">
        <title>Genome Sequencing for Pseudoaltermonas arctica.</title>
        <authorList>
            <person name="Elkins N.S."/>
        </authorList>
    </citation>
    <scope>NUCLEOTIDE SEQUENCE [LARGE SCALE GENOMIC DNA]</scope>
    <source>
        <strain evidence="3">NEC-BIFX-2020_0012</strain>
    </source>
</reference>
<sequence length="132" mass="14570">MSKQTLQLHSTTLTIHSLDVDSEIPATLFKQSMFIIAKTNDELSIVCPSQLAIDSLDAEHDWRALEVLGPLGFSLTGIMANISGVLARANISIFAISTYDTDYVLVKQQRIKDAISALKKDGYQFLNEPKLT</sequence>
<organism evidence="3 4">
    <name type="scientific">Pseudoalteromonas arctica</name>
    <dbReference type="NCBI Taxonomy" id="394751"/>
    <lineage>
        <taxon>Bacteria</taxon>
        <taxon>Pseudomonadati</taxon>
        <taxon>Pseudomonadota</taxon>
        <taxon>Gammaproteobacteria</taxon>
        <taxon>Alteromonadales</taxon>
        <taxon>Pseudoalteromonadaceae</taxon>
        <taxon>Pseudoalteromonas</taxon>
    </lineage>
</organism>
<evidence type="ECO:0000259" key="2">
    <source>
        <dbReference type="Pfam" id="PF21631"/>
    </source>
</evidence>
<dbReference type="Pfam" id="PF21631">
    <property type="entry name" value="A9CJY8-like_N"/>
    <property type="match status" value="1"/>
</dbReference>
<dbReference type="InterPro" id="IPR049447">
    <property type="entry name" value="A9CJY8-like_N"/>
</dbReference>
<name>A0A7Y0DPV9_9GAMM</name>
<dbReference type="InterPro" id="IPR045865">
    <property type="entry name" value="ACT-like_dom_sf"/>
</dbReference>
<dbReference type="Gene3D" id="3.30.2130.10">
    <property type="entry name" value="VC0802-like"/>
    <property type="match status" value="1"/>
</dbReference>
<feature type="domain" description="A9CJY8-like N-terminal" evidence="2">
    <location>
        <begin position="17"/>
        <end position="49"/>
    </location>
</feature>
<evidence type="ECO:0000313" key="4">
    <source>
        <dbReference type="Proteomes" id="UP000570493"/>
    </source>
</evidence>
<dbReference type="RefSeq" id="WP_169017932.1">
    <property type="nucleotide sequence ID" value="NZ_JABBMT010000001.1"/>
</dbReference>
<dbReference type="Proteomes" id="UP000570493">
    <property type="component" value="Unassembled WGS sequence"/>
</dbReference>
<dbReference type="InterPro" id="IPR051719">
    <property type="entry name" value="CASTOR_mTORC1"/>
</dbReference>
<evidence type="ECO:0000259" key="1">
    <source>
        <dbReference type="Pfam" id="PF13840"/>
    </source>
</evidence>
<dbReference type="PIRSF" id="PIRSF008459">
    <property type="entry name" value="UCP008459"/>
    <property type="match status" value="1"/>
</dbReference>
<gene>
    <name evidence="3" type="ORF">HHO47_00730</name>
</gene>
<dbReference type="InterPro" id="IPR016540">
    <property type="entry name" value="UCP008459"/>
</dbReference>
<dbReference type="Pfam" id="PF13840">
    <property type="entry name" value="ACT_7"/>
    <property type="match status" value="1"/>
</dbReference>
<keyword evidence="4" id="KW-1185">Reference proteome</keyword>
<comment type="caution">
    <text evidence="3">The sequence shown here is derived from an EMBL/GenBank/DDBJ whole genome shotgun (WGS) entry which is preliminary data.</text>
</comment>
<dbReference type="PANTHER" id="PTHR31131">
    <property type="entry name" value="CHROMOSOME 1, WHOLE GENOME SHOTGUN SEQUENCE"/>
    <property type="match status" value="1"/>
</dbReference>
<dbReference type="InterPro" id="IPR027795">
    <property type="entry name" value="CASTOR_ACT_dom"/>
</dbReference>
<feature type="domain" description="CASTOR ACT" evidence="1">
    <location>
        <begin position="58"/>
        <end position="119"/>
    </location>
</feature>
<dbReference type="PANTHER" id="PTHR31131:SF6">
    <property type="entry name" value="CASTOR ACT DOMAIN-CONTAINING PROTEIN"/>
    <property type="match status" value="1"/>
</dbReference>
<dbReference type="AlphaFoldDB" id="A0A7Y0DPV9"/>
<dbReference type="SUPFAM" id="SSF55021">
    <property type="entry name" value="ACT-like"/>
    <property type="match status" value="2"/>
</dbReference>
<proteinExistence type="predicted"/>
<accession>A0A7Y0DPV9</accession>
<dbReference type="EMBL" id="JABBMT010000001">
    <property type="protein sequence ID" value="NMM39404.1"/>
    <property type="molecule type" value="Genomic_DNA"/>
</dbReference>
<evidence type="ECO:0000313" key="3">
    <source>
        <dbReference type="EMBL" id="NMM39404.1"/>
    </source>
</evidence>
<protein>
    <submittedName>
        <fullName evidence="3">ACT domain-containing protein</fullName>
    </submittedName>
</protein>